<protein>
    <recommendedName>
        <fullName evidence="3">Methyltransferase type 11 domain-containing protein</fullName>
    </recommendedName>
</protein>
<sequence length="256" mass="29603">MVLIWRRNQCGKMDHNFYKNYFEFEKYHWWFRVRRNIILALLEKYKILKTAKIFDFGCGSGYTVGYLQKLGYYVGGADFSAEAIEFGRSRGVGNLEVAQNNQIEALEGGFDLIMALDVVEHIEDDLGVISNLERALKPGGSLIITVPAHMWLWGVQDDVAHHFRRYTMKSVVHLFDKFPSLAMVKKSYFNTFLFPMIAVARLASRWFGLGGRESDFEINNGLLNNIFFSVFNLESKFLKYFNFPFGVSILLVVKKK</sequence>
<dbReference type="AlphaFoldDB" id="A0A1F8F5J8"/>
<proteinExistence type="predicted"/>
<gene>
    <name evidence="1" type="ORF">A3C61_03405</name>
</gene>
<dbReference type="SUPFAM" id="SSF53335">
    <property type="entry name" value="S-adenosyl-L-methionine-dependent methyltransferases"/>
    <property type="match status" value="1"/>
</dbReference>
<comment type="caution">
    <text evidence="1">The sequence shown here is derived from an EMBL/GenBank/DDBJ whole genome shotgun (WGS) entry which is preliminary data.</text>
</comment>
<dbReference type="Gene3D" id="3.40.50.150">
    <property type="entry name" value="Vaccinia Virus protein VP39"/>
    <property type="match status" value="1"/>
</dbReference>
<dbReference type="PANTHER" id="PTHR43861">
    <property type="entry name" value="TRANS-ACONITATE 2-METHYLTRANSFERASE-RELATED"/>
    <property type="match status" value="1"/>
</dbReference>
<evidence type="ECO:0008006" key="3">
    <source>
        <dbReference type="Google" id="ProtNLM"/>
    </source>
</evidence>
<dbReference type="Pfam" id="PF13489">
    <property type="entry name" value="Methyltransf_23"/>
    <property type="match status" value="1"/>
</dbReference>
<dbReference type="EMBL" id="MGJO01000061">
    <property type="protein sequence ID" value="OGN07928.1"/>
    <property type="molecule type" value="Genomic_DNA"/>
</dbReference>
<dbReference type="Proteomes" id="UP000178908">
    <property type="component" value="Unassembled WGS sequence"/>
</dbReference>
<evidence type="ECO:0000313" key="2">
    <source>
        <dbReference type="Proteomes" id="UP000178908"/>
    </source>
</evidence>
<organism evidence="1 2">
    <name type="scientific">Candidatus Yanofskybacteria bacterium RIFCSPHIGHO2_02_FULL_39_10</name>
    <dbReference type="NCBI Taxonomy" id="1802674"/>
    <lineage>
        <taxon>Bacteria</taxon>
        <taxon>Candidatus Yanofskyibacteriota</taxon>
    </lineage>
</organism>
<name>A0A1F8F5J8_9BACT</name>
<accession>A0A1F8F5J8</accession>
<reference evidence="1 2" key="1">
    <citation type="journal article" date="2016" name="Nat. Commun.">
        <title>Thousands of microbial genomes shed light on interconnected biogeochemical processes in an aquifer system.</title>
        <authorList>
            <person name="Anantharaman K."/>
            <person name="Brown C.T."/>
            <person name="Hug L.A."/>
            <person name="Sharon I."/>
            <person name="Castelle C.J."/>
            <person name="Probst A.J."/>
            <person name="Thomas B.C."/>
            <person name="Singh A."/>
            <person name="Wilkins M.J."/>
            <person name="Karaoz U."/>
            <person name="Brodie E.L."/>
            <person name="Williams K.H."/>
            <person name="Hubbard S.S."/>
            <person name="Banfield J.F."/>
        </authorList>
    </citation>
    <scope>NUCLEOTIDE SEQUENCE [LARGE SCALE GENOMIC DNA]</scope>
</reference>
<dbReference type="InterPro" id="IPR029063">
    <property type="entry name" value="SAM-dependent_MTases_sf"/>
</dbReference>
<dbReference type="CDD" id="cd02440">
    <property type="entry name" value="AdoMet_MTases"/>
    <property type="match status" value="1"/>
</dbReference>
<evidence type="ECO:0000313" key="1">
    <source>
        <dbReference type="EMBL" id="OGN07928.1"/>
    </source>
</evidence>